<dbReference type="Pfam" id="PF00122">
    <property type="entry name" value="E1-E2_ATPase"/>
    <property type="match status" value="1"/>
</dbReference>
<dbReference type="InterPro" id="IPR001757">
    <property type="entry name" value="P_typ_ATPase"/>
</dbReference>
<dbReference type="NCBIfam" id="TIGR00003">
    <property type="entry name" value="copper ion binding protein"/>
    <property type="match status" value="1"/>
</dbReference>
<dbReference type="OrthoDB" id="432719at2759"/>
<dbReference type="SUPFAM" id="SSF55008">
    <property type="entry name" value="HMA, heavy metal-associated domain"/>
    <property type="match status" value="2"/>
</dbReference>
<dbReference type="STRING" id="280699.M1VFS2"/>
<feature type="transmembrane region" description="Helical" evidence="16">
    <location>
        <begin position="573"/>
        <end position="595"/>
    </location>
</feature>
<name>M1VFS2_CYAM1</name>
<feature type="transmembrane region" description="Helical" evidence="16">
    <location>
        <begin position="1376"/>
        <end position="1400"/>
    </location>
</feature>
<dbReference type="InterPro" id="IPR006121">
    <property type="entry name" value="HMA_dom"/>
</dbReference>
<dbReference type="GO" id="GO:0005524">
    <property type="term" value="F:ATP binding"/>
    <property type="evidence" value="ECO:0007669"/>
    <property type="project" value="UniProtKB-UniRule"/>
</dbReference>
<dbReference type="Pfam" id="PF00702">
    <property type="entry name" value="Hydrolase"/>
    <property type="match status" value="1"/>
</dbReference>
<evidence type="ECO:0000256" key="4">
    <source>
        <dbReference type="ARBA" id="ARBA00022448"/>
    </source>
</evidence>
<dbReference type="InterPro" id="IPR018303">
    <property type="entry name" value="ATPase_P-typ_P_site"/>
</dbReference>
<evidence type="ECO:0000256" key="13">
    <source>
        <dbReference type="ARBA" id="ARBA00023008"/>
    </source>
</evidence>
<feature type="transmembrane region" description="Helical" evidence="16">
    <location>
        <begin position="653"/>
        <end position="672"/>
    </location>
</feature>
<dbReference type="GO" id="GO:0016887">
    <property type="term" value="F:ATP hydrolysis activity"/>
    <property type="evidence" value="ECO:0007669"/>
    <property type="project" value="InterPro"/>
</dbReference>
<evidence type="ECO:0000256" key="16">
    <source>
        <dbReference type="RuleBase" id="RU362081"/>
    </source>
</evidence>
<evidence type="ECO:0000256" key="5">
    <source>
        <dbReference type="ARBA" id="ARBA00022692"/>
    </source>
</evidence>
<dbReference type="EC" id="7.2.2.8" evidence="3"/>
<feature type="transmembrane region" description="Helical" evidence="16">
    <location>
        <begin position="961"/>
        <end position="981"/>
    </location>
</feature>
<dbReference type="PROSITE" id="PS01047">
    <property type="entry name" value="HMA_1"/>
    <property type="match status" value="2"/>
</dbReference>
<dbReference type="SUPFAM" id="SSF81653">
    <property type="entry name" value="Calcium ATPase, transduction domain A"/>
    <property type="match status" value="1"/>
</dbReference>
<evidence type="ECO:0000256" key="8">
    <source>
        <dbReference type="ARBA" id="ARBA00022741"/>
    </source>
</evidence>
<dbReference type="Gene3D" id="3.40.50.1000">
    <property type="entry name" value="HAD superfamily/HAD-like"/>
    <property type="match status" value="1"/>
</dbReference>
<keyword evidence="15 16" id="KW-0472">Membrane</keyword>
<keyword evidence="8 16" id="KW-0547">Nucleotide-binding</keyword>
<dbReference type="InterPro" id="IPR017969">
    <property type="entry name" value="Heavy-metal-associated_CS"/>
</dbReference>
<keyword evidence="13" id="KW-0186">Copper</keyword>
<dbReference type="InterPro" id="IPR023298">
    <property type="entry name" value="ATPase_P-typ_TM_dom_sf"/>
</dbReference>
<dbReference type="FunFam" id="2.70.150.10:FF:000002">
    <property type="entry name" value="Copper-transporting ATPase 1, putative"/>
    <property type="match status" value="1"/>
</dbReference>
<evidence type="ECO:0000256" key="14">
    <source>
        <dbReference type="ARBA" id="ARBA00023065"/>
    </source>
</evidence>
<dbReference type="Gene3D" id="3.40.1110.10">
    <property type="entry name" value="Calcium-transporting ATPase, cytoplasmic domain N"/>
    <property type="match status" value="1"/>
</dbReference>
<dbReference type="Gene3D" id="3.30.70.100">
    <property type="match status" value="2"/>
</dbReference>
<dbReference type="GO" id="GO:0043682">
    <property type="term" value="F:P-type divalent copper transporter activity"/>
    <property type="evidence" value="ECO:0007669"/>
    <property type="project" value="TreeGrafter"/>
</dbReference>
<feature type="domain" description="HMA" evidence="18">
    <location>
        <begin position="338"/>
        <end position="404"/>
    </location>
</feature>
<dbReference type="InterPro" id="IPR036163">
    <property type="entry name" value="HMA_dom_sf"/>
</dbReference>
<evidence type="ECO:0000313" key="19">
    <source>
        <dbReference type="EMBL" id="BAM81837.1"/>
    </source>
</evidence>
<dbReference type="InterPro" id="IPR023214">
    <property type="entry name" value="HAD_sf"/>
</dbReference>
<accession>M1VFS2</accession>
<feature type="transmembrane region" description="Helical" evidence="16">
    <location>
        <begin position="684"/>
        <end position="701"/>
    </location>
</feature>
<dbReference type="OMA" id="WECFFDE"/>
<keyword evidence="4" id="KW-0813">Transport</keyword>
<dbReference type="InterPro" id="IPR036412">
    <property type="entry name" value="HAD-like_sf"/>
</dbReference>
<dbReference type="GO" id="GO:0140581">
    <property type="term" value="F:P-type monovalent copper transporter activity"/>
    <property type="evidence" value="ECO:0007669"/>
    <property type="project" value="UniProtKB-EC"/>
</dbReference>
<protein>
    <recommendedName>
        <fullName evidence="3">P-type Cu(+) transporter</fullName>
        <ecNumber evidence="3">7.2.2.8</ecNumber>
    </recommendedName>
</protein>
<evidence type="ECO:0000256" key="2">
    <source>
        <dbReference type="ARBA" id="ARBA00006024"/>
    </source>
</evidence>
<gene>
    <name evidence="19" type="ORF">CYME_CMP215C</name>
</gene>
<evidence type="ECO:0000256" key="12">
    <source>
        <dbReference type="ARBA" id="ARBA00022989"/>
    </source>
</evidence>
<sequence>MGGARLASPAAYPRARIARSIATACASHSCHTIRHRHRRSSLYGRCRSGSLHGPGVVTSRLRLYTWHMNDKEQADGKDCVMFEVVVAKWPGSKDVAAVVERLKSLPEVEAVFPECTGAEVKLRVRTSPTALYSKIIEFLQGELPAVQMTLRTRIFQIVHLQVEGLRCDGCARKVTAALENVPGVVRAHVLLGLKRARVALDRQVPVSALIQATNAVGKQVTLISKDVEMSCISDADDTSEALRYNCGCGEPSCVGALEPRLRGDAGVRVNREELDTMGCLVNPVGILDLSQAACGCGKRASTRACCSSKSLKTMAVDESATTEKTLKKEALQDKTNLVRTTFSVRGMSCATCVGAIETALRRLAGVQSASVTLLSQKATVTYDGNIVDAGRIQAYIASIGYGAELQSNETLTDGSASHPNRSGTVAGSDRMPLVLCFTDRLKADEAVAALQRTAVAKTFNLVEQKSTGEMDANAALPWWQALYRQWLCMRKRPAPRYALHIWPRDEQSITNISKNMEVSPEASQLNPYARIVAVLQSAGLGGSFDIKDAPNAAKSQDPAETLAARLHREALEWLGRFAFALVFTIPVLVISTVLMNLPMPPPSLRAQVGGSALQVGNLVALVLTTPVQFIAGYPFYRGSYYALLKRRRANMDVLVALSTSIAYFYSLILVILNGANVRFGSGPAFDTSALLITIIILGKWMETVAKRRAASGIESLYALQPQRAFLMARITQRSDDASCTNEGLNEVPQEPCERKPAAERDTIPGHPPEPLTAGIHTAQAMESTSEPAVRTSDALPVSTGKSGSLPVASDEQYRGIGDIDAKLLDVGDIIGIKPGERFPADAIVLEGSSTADESMLTGESMRVPKGPGAIVYSGTVNGSHPLIVQATAVGADATLSQIIRLVEEAQAQRAPVEAIADGIAAVFVPGVLVIALVDFLVWMALAQSRVIPSSWYSGKGGPVPFALLFAISTLIIACPCALGLATPTVIMVATSLGAHLGVLFKSGIALEALRSVRCILFDKTGTLTMGRPAVTRHLLLQELEPSIEHGPSSSEREEALLLSIAAIEEHSEHLLARTLLDYIRQRIPDAVLPLARALHVEPGLGIQGIVADHTVHIGSPTWILQVCRETPTDFADTQAVPLEHIEQKLRAIEAGGATVVVAARNWVPQVAFAIEDPIRPESAAVITTLSKRLHISCWMVTGDQAAAAQRVAERVGIPTTRVIAGALPWQKAQAVRACVEAAERGKLPKAAVGSEPAPPVPWMIEALQAESPTQDNSSKKKAWRHRYRVAFVGDGLNDAPALATADVGVAMAAGTQVAAEAGQVVLMRDQLYDLLVAIDLSRAAFRRISLNYVWALGYNLAALPLAAGLFYPAWQQQVPPYIAAIAMAASSVCVTVSSILLELYRPARWCRLSSTVHSPALRSSKHERT</sequence>
<evidence type="ECO:0000256" key="15">
    <source>
        <dbReference type="ARBA" id="ARBA00023136"/>
    </source>
</evidence>
<reference evidence="19 20" key="2">
    <citation type="journal article" date="2007" name="BMC Biol.">
        <title>A 100%-complete sequence reveals unusually simple genomic features in the hot-spring red alga Cyanidioschyzon merolae.</title>
        <authorList>
            <person name="Nozaki H."/>
            <person name="Takano H."/>
            <person name="Misumi O."/>
            <person name="Terasawa K."/>
            <person name="Matsuzaki M."/>
            <person name="Maruyama S."/>
            <person name="Nishida K."/>
            <person name="Yagisawa F."/>
            <person name="Yoshida Y."/>
            <person name="Fujiwara T."/>
            <person name="Takio S."/>
            <person name="Tamura K."/>
            <person name="Chung S.J."/>
            <person name="Nakamura S."/>
            <person name="Kuroiwa H."/>
            <person name="Tanaka K."/>
            <person name="Sato N."/>
            <person name="Kuroiwa T."/>
        </authorList>
    </citation>
    <scope>NUCLEOTIDE SEQUENCE [LARGE SCALE GENOMIC DNA]</scope>
    <source>
        <strain evidence="19 20">10D</strain>
    </source>
</reference>
<dbReference type="GeneID" id="16996169"/>
<dbReference type="PROSITE" id="PS01229">
    <property type="entry name" value="COF_2"/>
    <property type="match status" value="1"/>
</dbReference>
<dbReference type="PROSITE" id="PS00154">
    <property type="entry name" value="ATPASE_E1_E2"/>
    <property type="match status" value="1"/>
</dbReference>
<dbReference type="NCBIfam" id="TIGR01494">
    <property type="entry name" value="ATPase_P-type"/>
    <property type="match status" value="2"/>
</dbReference>
<evidence type="ECO:0000259" key="18">
    <source>
        <dbReference type="PROSITE" id="PS50846"/>
    </source>
</evidence>
<dbReference type="InterPro" id="IPR027256">
    <property type="entry name" value="P-typ_ATPase_IB"/>
</dbReference>
<evidence type="ECO:0000313" key="20">
    <source>
        <dbReference type="Proteomes" id="UP000007014"/>
    </source>
</evidence>
<organism evidence="19 20">
    <name type="scientific">Cyanidioschyzon merolae (strain NIES-3377 / 10D)</name>
    <name type="common">Unicellular red alga</name>
    <dbReference type="NCBI Taxonomy" id="280699"/>
    <lineage>
        <taxon>Eukaryota</taxon>
        <taxon>Rhodophyta</taxon>
        <taxon>Bangiophyceae</taxon>
        <taxon>Cyanidiales</taxon>
        <taxon>Cyanidiaceae</taxon>
        <taxon>Cyanidioschyzon</taxon>
    </lineage>
</organism>
<evidence type="ECO:0000256" key="3">
    <source>
        <dbReference type="ARBA" id="ARBA00012517"/>
    </source>
</evidence>
<dbReference type="Gene3D" id="2.70.150.10">
    <property type="entry name" value="Calcium-transporting ATPase, cytoplasmic transduction domain A"/>
    <property type="match status" value="1"/>
</dbReference>
<comment type="similarity">
    <text evidence="2 16">Belongs to the cation transport ATPase (P-type) (TC 3.A.3) family. Type IB subfamily.</text>
</comment>
<keyword evidence="14" id="KW-0406">Ion transport</keyword>
<feature type="transmembrane region" description="Helical" evidence="16">
    <location>
        <begin position="1348"/>
        <end position="1370"/>
    </location>
</feature>
<keyword evidence="10" id="KW-0460">Magnesium</keyword>
<dbReference type="GO" id="GO:0055070">
    <property type="term" value="P:copper ion homeostasis"/>
    <property type="evidence" value="ECO:0007669"/>
    <property type="project" value="TreeGrafter"/>
</dbReference>
<feature type="domain" description="HMA" evidence="18">
    <location>
        <begin position="156"/>
        <end position="221"/>
    </location>
</feature>
<dbReference type="eggNOG" id="KOG0207">
    <property type="taxonomic scope" value="Eukaryota"/>
</dbReference>
<keyword evidence="12 16" id="KW-1133">Transmembrane helix</keyword>
<proteinExistence type="inferred from homology"/>
<dbReference type="PRINTS" id="PR00119">
    <property type="entry name" value="CATATPASE"/>
</dbReference>
<dbReference type="InterPro" id="IPR008250">
    <property type="entry name" value="ATPase_P-typ_transduc_dom_A_sf"/>
</dbReference>
<evidence type="ECO:0000256" key="1">
    <source>
        <dbReference type="ARBA" id="ARBA00004127"/>
    </source>
</evidence>
<keyword evidence="20" id="KW-1185">Reference proteome</keyword>
<evidence type="ECO:0000256" key="10">
    <source>
        <dbReference type="ARBA" id="ARBA00022842"/>
    </source>
</evidence>
<keyword evidence="9 16" id="KW-0067">ATP-binding</keyword>
<dbReference type="NCBIfam" id="TIGR01525">
    <property type="entry name" value="ATPase-IB_hvy"/>
    <property type="match status" value="1"/>
</dbReference>
<dbReference type="InterPro" id="IPR059000">
    <property type="entry name" value="ATPase_P-type_domA"/>
</dbReference>
<evidence type="ECO:0000256" key="7">
    <source>
        <dbReference type="ARBA" id="ARBA00022737"/>
    </source>
</evidence>
<comment type="subcellular location">
    <subcellularLocation>
        <location evidence="1">Endomembrane system</location>
        <topology evidence="1">Multi-pass membrane protein</topology>
    </subcellularLocation>
    <subcellularLocation>
        <location evidence="16">Membrane</location>
    </subcellularLocation>
</comment>
<dbReference type="GO" id="GO:0016020">
    <property type="term" value="C:membrane"/>
    <property type="evidence" value="ECO:0007669"/>
    <property type="project" value="UniProtKB-SubCell"/>
</dbReference>
<dbReference type="Pfam" id="PF00403">
    <property type="entry name" value="HMA"/>
    <property type="match status" value="2"/>
</dbReference>
<dbReference type="SUPFAM" id="SSF81665">
    <property type="entry name" value="Calcium ATPase, transmembrane domain M"/>
    <property type="match status" value="1"/>
</dbReference>
<dbReference type="PRINTS" id="PR00120">
    <property type="entry name" value="HATPASE"/>
</dbReference>
<evidence type="ECO:0000256" key="6">
    <source>
        <dbReference type="ARBA" id="ARBA00022723"/>
    </source>
</evidence>
<evidence type="ECO:0000256" key="11">
    <source>
        <dbReference type="ARBA" id="ARBA00022967"/>
    </source>
</evidence>
<dbReference type="KEGG" id="cme:CYME_CMP215C"/>
<evidence type="ECO:0000256" key="17">
    <source>
        <dbReference type="SAM" id="MobiDB-lite"/>
    </source>
</evidence>
<dbReference type="InterPro" id="IPR006122">
    <property type="entry name" value="HMA_Cu_ion-bd"/>
</dbReference>
<reference evidence="19 20" key="1">
    <citation type="journal article" date="2004" name="Nature">
        <title>Genome sequence of the ultrasmall unicellular red alga Cyanidioschyzon merolae 10D.</title>
        <authorList>
            <person name="Matsuzaki M."/>
            <person name="Misumi O."/>
            <person name="Shin-i T."/>
            <person name="Maruyama S."/>
            <person name="Takahara M."/>
            <person name="Miyagishima S."/>
            <person name="Mori T."/>
            <person name="Nishida K."/>
            <person name="Yagisawa F."/>
            <person name="Nishida K."/>
            <person name="Yoshida Y."/>
            <person name="Nishimura Y."/>
            <person name="Nakao S."/>
            <person name="Kobayashi T."/>
            <person name="Momoyama Y."/>
            <person name="Higashiyama T."/>
            <person name="Minoda A."/>
            <person name="Sano M."/>
            <person name="Nomoto H."/>
            <person name="Oishi K."/>
            <person name="Hayashi H."/>
            <person name="Ohta F."/>
            <person name="Nishizaka S."/>
            <person name="Haga S."/>
            <person name="Miura S."/>
            <person name="Morishita T."/>
            <person name="Kabeya Y."/>
            <person name="Terasawa K."/>
            <person name="Suzuki Y."/>
            <person name="Ishii Y."/>
            <person name="Asakawa S."/>
            <person name="Takano H."/>
            <person name="Ohta N."/>
            <person name="Kuroiwa H."/>
            <person name="Tanaka K."/>
            <person name="Shimizu N."/>
            <person name="Sugano S."/>
            <person name="Sato N."/>
            <person name="Nozaki H."/>
            <person name="Ogasawara N."/>
            <person name="Kohara Y."/>
            <person name="Kuroiwa T."/>
        </authorList>
    </citation>
    <scope>NUCLEOTIDE SEQUENCE [LARGE SCALE GENOMIC DNA]</scope>
    <source>
        <strain evidence="19 20">10D</strain>
    </source>
</reference>
<feature type="region of interest" description="Disordered" evidence="17">
    <location>
        <begin position="737"/>
        <end position="806"/>
    </location>
</feature>
<dbReference type="EMBL" id="AP006498">
    <property type="protein sequence ID" value="BAM81837.1"/>
    <property type="molecule type" value="Genomic_DNA"/>
</dbReference>
<dbReference type="HOGENOM" id="CLU_001771_0_2_1"/>
<dbReference type="PROSITE" id="PS50846">
    <property type="entry name" value="HMA_2"/>
    <property type="match status" value="2"/>
</dbReference>
<feature type="compositionally biased region" description="Basic and acidic residues" evidence="17">
    <location>
        <begin position="751"/>
        <end position="763"/>
    </location>
</feature>
<dbReference type="RefSeq" id="XP_005537873.1">
    <property type="nucleotide sequence ID" value="XM_005537816.1"/>
</dbReference>
<feature type="transmembrane region" description="Helical" evidence="16">
    <location>
        <begin position="615"/>
        <end position="633"/>
    </location>
</feature>
<evidence type="ECO:0000256" key="9">
    <source>
        <dbReference type="ARBA" id="ARBA00022840"/>
    </source>
</evidence>
<dbReference type="CDD" id="cd00371">
    <property type="entry name" value="HMA"/>
    <property type="match status" value="2"/>
</dbReference>
<dbReference type="GO" id="GO:0005507">
    <property type="term" value="F:copper ion binding"/>
    <property type="evidence" value="ECO:0007669"/>
    <property type="project" value="InterPro"/>
</dbReference>
<dbReference type="FunFam" id="3.30.70.100:FF:000001">
    <property type="entry name" value="ATPase copper transporting beta"/>
    <property type="match status" value="1"/>
</dbReference>
<keyword evidence="5 16" id="KW-0812">Transmembrane</keyword>
<dbReference type="Proteomes" id="UP000007014">
    <property type="component" value="Chromosome 16"/>
</dbReference>
<feature type="transmembrane region" description="Helical" evidence="16">
    <location>
        <begin position="919"/>
        <end position="941"/>
    </location>
</feature>
<dbReference type="PANTHER" id="PTHR43520:SF32">
    <property type="entry name" value="COPPER RESISTANCE P-TYPE ATPASE (EUROFUNG)"/>
    <property type="match status" value="1"/>
</dbReference>
<dbReference type="Gramene" id="CMP215CT">
    <property type="protein sequence ID" value="CMP215CT"/>
    <property type="gene ID" value="CMP215C"/>
</dbReference>
<keyword evidence="7" id="KW-0677">Repeat</keyword>
<dbReference type="PANTHER" id="PTHR43520">
    <property type="entry name" value="ATP7, ISOFORM B"/>
    <property type="match status" value="1"/>
</dbReference>
<dbReference type="SUPFAM" id="SSF56784">
    <property type="entry name" value="HAD-like"/>
    <property type="match status" value="1"/>
</dbReference>
<keyword evidence="11" id="KW-1278">Translocase</keyword>
<dbReference type="InterPro" id="IPR023299">
    <property type="entry name" value="ATPase_P-typ_cyto_dom_N"/>
</dbReference>
<keyword evidence="6 16" id="KW-0479">Metal-binding</keyword>